<dbReference type="KEGG" id="csc:Csac_0032"/>
<keyword evidence="2" id="KW-1185">Reference proteome</keyword>
<evidence type="ECO:0000313" key="2">
    <source>
        <dbReference type="Proteomes" id="UP000000256"/>
    </source>
</evidence>
<protein>
    <recommendedName>
        <fullName evidence="3">KWG Leptospira repeat protein</fullName>
    </recommendedName>
</protein>
<dbReference type="HOGENOM" id="CLU_879055_0_0_9"/>
<dbReference type="InterPro" id="IPR032774">
    <property type="entry name" value="WG_beta_rep"/>
</dbReference>
<gene>
    <name evidence="1" type="ordered locus">Csac_0032</name>
</gene>
<sequence length="316" mass="36093">MKKVKIFICFLLVLILSISILTLTNAQQATSRNFVYIKPQFENVMFWENGWISYLQDGKWGILSSSGNILLKPQFDKIEPIVYDGASIMGIEDKFYKDIFVVWQNGKAGFIDTNAKIIVKPELDSLDVINPWIGIYVCNKDNKYGFFNLGKKIYVSPQFEKMNFVYALYDPSVKYPNPKEVTLKAVDLKEGVWPNSYLEYILVSKDGKCGAVDTNGNVVVEFKYNSFKEALADSKFAEAVQAMLANKSNSAPSSGENKSDELSSNIVSYVIENNKYYLTFEKHINRRYVYIKSKEVYENAKFVEVNKLVAVCKNKK</sequence>
<name>A4XFK6_CALS8</name>
<evidence type="ECO:0008006" key="3">
    <source>
        <dbReference type="Google" id="ProtNLM"/>
    </source>
</evidence>
<dbReference type="Pfam" id="PF14903">
    <property type="entry name" value="WG_beta_rep"/>
    <property type="match status" value="3"/>
</dbReference>
<proteinExistence type="predicted"/>
<evidence type="ECO:0000313" key="1">
    <source>
        <dbReference type="EMBL" id="ABP65691.1"/>
    </source>
</evidence>
<dbReference type="PANTHER" id="PTHR37841">
    <property type="entry name" value="GLR2918 PROTEIN"/>
    <property type="match status" value="1"/>
</dbReference>
<dbReference type="PANTHER" id="PTHR37841:SF1">
    <property type="entry name" value="DUF3298 DOMAIN-CONTAINING PROTEIN"/>
    <property type="match status" value="1"/>
</dbReference>
<dbReference type="eggNOG" id="COG5263">
    <property type="taxonomic scope" value="Bacteria"/>
</dbReference>
<dbReference type="EMBL" id="CP000679">
    <property type="protein sequence ID" value="ABP65691.1"/>
    <property type="molecule type" value="Genomic_DNA"/>
</dbReference>
<dbReference type="AlphaFoldDB" id="A4XFK6"/>
<organism evidence="1 2">
    <name type="scientific">Caldicellulosiruptor saccharolyticus (strain ATCC 43494 / DSM 8903 / Tp8T 6331)</name>
    <dbReference type="NCBI Taxonomy" id="351627"/>
    <lineage>
        <taxon>Bacteria</taxon>
        <taxon>Bacillati</taxon>
        <taxon>Bacillota</taxon>
        <taxon>Bacillota incertae sedis</taxon>
        <taxon>Caldicellulosiruptorales</taxon>
        <taxon>Caldicellulosiruptoraceae</taxon>
        <taxon>Caldicellulosiruptor</taxon>
    </lineage>
</organism>
<dbReference type="RefSeq" id="WP_011915657.1">
    <property type="nucleotide sequence ID" value="NC_009437.1"/>
</dbReference>
<dbReference type="Proteomes" id="UP000000256">
    <property type="component" value="Chromosome"/>
</dbReference>
<reference evidence="1 2" key="1">
    <citation type="journal article" date="2008" name="Appl. Environ. Microbiol.">
        <title>Hydrogenomics of the extremely thermophilic bacterium Caldicellulosiruptor saccharolyticus.</title>
        <authorList>
            <person name="van de Werken H.J."/>
            <person name="Verhaart M.R."/>
            <person name="VanFossen A.L."/>
            <person name="Willquist K."/>
            <person name="Lewis D.L."/>
            <person name="Nichols J.D."/>
            <person name="Goorissen H.P."/>
            <person name="Mongodin E.F."/>
            <person name="Nelson K.E."/>
            <person name="van Niel E.W."/>
            <person name="Stams A.J."/>
            <person name="Ward D.E."/>
            <person name="de Vos W.M."/>
            <person name="van der Oost J."/>
            <person name="Kelly R.M."/>
            <person name="Kengen S.W."/>
        </authorList>
    </citation>
    <scope>NUCLEOTIDE SEQUENCE [LARGE SCALE GENOMIC DNA]</scope>
    <source>
        <strain evidence="2">ATCC 43494 / DSM 8903 / Tp8T 6331</strain>
    </source>
</reference>
<accession>A4XFK6</accession>
<dbReference type="STRING" id="351627.Csac_0032"/>